<proteinExistence type="predicted"/>
<keyword evidence="3" id="KW-1185">Reference proteome</keyword>
<gene>
    <name evidence="2" type="ORF">BMOU_0527</name>
</gene>
<dbReference type="AlphaFoldDB" id="W4N9R9"/>
<feature type="region of interest" description="Disordered" evidence="1">
    <location>
        <begin position="122"/>
        <end position="157"/>
    </location>
</feature>
<evidence type="ECO:0000313" key="2">
    <source>
        <dbReference type="EMBL" id="ETY71789.1"/>
    </source>
</evidence>
<reference evidence="2 3" key="1">
    <citation type="journal article" date="2014" name="Genome Announc.">
        <title>The Genome Sequence of Bifidobacterium moukalabense DSM 27321 Highlights the Close Phylogenetic Relatedness with the Bifidobacterium dentium Taxon.</title>
        <authorList>
            <person name="Lugli G.A."/>
            <person name="Duranti S."/>
            <person name="Milani C."/>
            <person name="Turroni F."/>
            <person name="Viappiani A."/>
            <person name="Mangifesta M."/>
            <person name="van Sinderen D."/>
            <person name="Ventura M."/>
        </authorList>
    </citation>
    <scope>NUCLEOTIDE SEQUENCE [LARGE SCALE GENOMIC DNA]</scope>
    <source>
        <strain evidence="2 3">DSM 27321</strain>
    </source>
</reference>
<keyword evidence="2" id="KW-0378">Hydrolase</keyword>
<evidence type="ECO:0000313" key="3">
    <source>
        <dbReference type="Proteomes" id="UP000019155"/>
    </source>
</evidence>
<sequence length="157" mass="18418">MTNAEEWKKVKRSVKGLVFNEDEPSEELIRSALELIAQSHHLGDDEDGLETAFRELRSELILKIDEGITLTDKSDVWKPWFPDLQADEKWDTPRSTSYYQYLIQDRDSEYATLDHTANEVIELLSDPRRTQPPRTPQRPDSRRRAVRKDAHLYRSHA</sequence>
<feature type="compositionally biased region" description="Basic and acidic residues" evidence="1">
    <location>
        <begin position="137"/>
        <end position="157"/>
    </location>
</feature>
<accession>W4N9R9</accession>
<protein>
    <submittedName>
        <fullName evidence="2">Endonuclease</fullName>
    </submittedName>
</protein>
<dbReference type="RefSeq" id="WP_034874617.1">
    <property type="nucleotide sequence ID" value="NZ_AZMV01000002.1"/>
</dbReference>
<organism evidence="2 3">
    <name type="scientific">Bifidobacterium moukalabense DSM 27321</name>
    <dbReference type="NCBI Taxonomy" id="1435051"/>
    <lineage>
        <taxon>Bacteria</taxon>
        <taxon>Bacillati</taxon>
        <taxon>Actinomycetota</taxon>
        <taxon>Actinomycetes</taxon>
        <taxon>Bifidobacteriales</taxon>
        <taxon>Bifidobacteriaceae</taxon>
        <taxon>Bifidobacterium</taxon>
    </lineage>
</organism>
<dbReference type="Proteomes" id="UP000019155">
    <property type="component" value="Unassembled WGS sequence"/>
</dbReference>
<comment type="caution">
    <text evidence="2">The sequence shown here is derived from an EMBL/GenBank/DDBJ whole genome shotgun (WGS) entry which is preliminary data.</text>
</comment>
<keyword evidence="2" id="KW-0255">Endonuclease</keyword>
<keyword evidence="2" id="KW-0540">Nuclease</keyword>
<dbReference type="STRING" id="1435051.BMOU_0527"/>
<name>W4N9R9_9BIFI</name>
<dbReference type="GO" id="GO:0004519">
    <property type="term" value="F:endonuclease activity"/>
    <property type="evidence" value="ECO:0007669"/>
    <property type="project" value="UniProtKB-KW"/>
</dbReference>
<dbReference type="EMBL" id="AZMV01000002">
    <property type="protein sequence ID" value="ETY71789.1"/>
    <property type="molecule type" value="Genomic_DNA"/>
</dbReference>
<evidence type="ECO:0000256" key="1">
    <source>
        <dbReference type="SAM" id="MobiDB-lite"/>
    </source>
</evidence>